<protein>
    <submittedName>
        <fullName evidence="1">Uncharacterized protein</fullName>
    </submittedName>
</protein>
<proteinExistence type="predicted"/>
<sequence>METAQRAISFARSMRSFYAMFLYKTRSEINVERLFDKGRTFIFGQVYEAIAWFLGFGTRGVLSIQMR</sequence>
<evidence type="ECO:0000313" key="1">
    <source>
        <dbReference type="EMBL" id="KIE14049.1"/>
    </source>
</evidence>
<dbReference type="AlphaFoldDB" id="A0A0C1R912"/>
<organism evidence="1">
    <name type="scientific">Tolypothrix bouteillei VB521301</name>
    <dbReference type="NCBI Taxonomy" id="1479485"/>
    <lineage>
        <taxon>Bacteria</taxon>
        <taxon>Bacillati</taxon>
        <taxon>Cyanobacteriota</taxon>
        <taxon>Cyanophyceae</taxon>
        <taxon>Nostocales</taxon>
        <taxon>Tolypothrichaceae</taxon>
        <taxon>Tolypothrix</taxon>
    </lineage>
</organism>
<comment type="caution">
    <text evidence="1">The sequence shown here is derived from an EMBL/GenBank/DDBJ whole genome shotgun (WGS) entry which is preliminary data.</text>
</comment>
<accession>A0A0C1R912</accession>
<name>A0A0C1R912_9CYAN</name>
<dbReference type="EMBL" id="JHEG02000001">
    <property type="protein sequence ID" value="KIE14049.1"/>
    <property type="molecule type" value="Genomic_DNA"/>
</dbReference>
<gene>
    <name evidence="1" type="ORF">DA73_0201660</name>
</gene>
<reference evidence="1" key="1">
    <citation type="journal article" date="2015" name="Genome Announc.">
        <title>Draft Genome Sequence of Tolypothrix boutellei Strain VB521301.</title>
        <authorList>
            <person name="Chandrababunaidu M.M."/>
            <person name="Singh D."/>
            <person name="Sen D."/>
            <person name="Bhan S."/>
            <person name="Das S."/>
            <person name="Gupta A."/>
            <person name="Adhikary S.P."/>
            <person name="Tripathy S."/>
        </authorList>
    </citation>
    <scope>NUCLEOTIDE SEQUENCE</scope>
    <source>
        <strain evidence="1">VB521301</strain>
    </source>
</reference>